<dbReference type="GeneID" id="117640562"/>
<accession>A0A6P8ZI53</accession>
<gene>
    <name evidence="3" type="primary">LOC117640562</name>
</gene>
<dbReference type="KEGG" id="tpal:117640562"/>
<dbReference type="RefSeq" id="XP_034233004.1">
    <property type="nucleotide sequence ID" value="XM_034377113.1"/>
</dbReference>
<evidence type="ECO:0000313" key="2">
    <source>
        <dbReference type="Proteomes" id="UP000515158"/>
    </source>
</evidence>
<dbReference type="AlphaFoldDB" id="A0A6P8ZI53"/>
<organism evidence="3">
    <name type="scientific">Thrips palmi</name>
    <name type="common">Melon thrips</name>
    <dbReference type="NCBI Taxonomy" id="161013"/>
    <lineage>
        <taxon>Eukaryota</taxon>
        <taxon>Metazoa</taxon>
        <taxon>Ecdysozoa</taxon>
        <taxon>Arthropoda</taxon>
        <taxon>Hexapoda</taxon>
        <taxon>Insecta</taxon>
        <taxon>Pterygota</taxon>
        <taxon>Neoptera</taxon>
        <taxon>Paraneoptera</taxon>
        <taxon>Thysanoptera</taxon>
        <taxon>Terebrantia</taxon>
        <taxon>Thripoidea</taxon>
        <taxon>Thripidae</taxon>
        <taxon>Thrips</taxon>
    </lineage>
</organism>
<dbReference type="Gene3D" id="2.20.25.240">
    <property type="match status" value="1"/>
</dbReference>
<dbReference type="InterPro" id="IPR018289">
    <property type="entry name" value="MULE_transposase_dom"/>
</dbReference>
<dbReference type="Pfam" id="PF10551">
    <property type="entry name" value="MULE"/>
    <property type="match status" value="1"/>
</dbReference>
<proteinExistence type="predicted"/>
<feature type="domain" description="MULE transposase" evidence="1">
    <location>
        <begin position="214"/>
        <end position="291"/>
    </location>
</feature>
<dbReference type="Proteomes" id="UP000515158">
    <property type="component" value="Unplaced"/>
</dbReference>
<keyword evidence="2" id="KW-1185">Reference proteome</keyword>
<evidence type="ECO:0000259" key="1">
    <source>
        <dbReference type="Pfam" id="PF10551"/>
    </source>
</evidence>
<evidence type="ECO:0000313" key="3">
    <source>
        <dbReference type="RefSeq" id="XP_034233004.1"/>
    </source>
</evidence>
<reference evidence="3" key="1">
    <citation type="submission" date="2025-08" db="UniProtKB">
        <authorList>
            <consortium name="RefSeq"/>
        </authorList>
    </citation>
    <scope>IDENTIFICATION</scope>
    <source>
        <tissue evidence="3">Total insect</tissue>
    </source>
</reference>
<dbReference type="OrthoDB" id="90756at2759"/>
<sequence length="478" mass="55371">MRVKSFAGFKAGSRVFYTSDGFYYYKNRTMNGGRVSLECTINRKSTGARCPGRASCNNRGTELKVTTPHNHAGSKSFKEKRQLRSAILDRCRTRDPSAYHEIVAQESQGYPRRIRVGNDHNTLRSAMRRARLSRYPKIPSTISELGELLRKRKNRQITRTQDGRQNIYFGSVGSSRRKTRCVIFMSKRQQARLRRAKKLFADGTWDARPSKPNSRQLFTISTCTKDKRGLPLAFVLMQSRTQPAYEELLSTLRDCGCDPRVVHTDFEVAQYNAWKTVFGRQLRVEGCLYHYVVRLREKAKKLRLAQLLKRNRRADSIVKSCNALPLLPSHRIRKGLATIERRARRNGLHGQLAPFFQYMRTTWIPRRNIMSVCYSEDRTNNISESLNHALSLAVKQRRPNIWLFIDALVRLEERLAQDLYNLRRGKRVNRLRKTSAVMNDDVIRQMTGSLNTGDISLTTFLKQAAYRVENVWNPVYGN</sequence>
<dbReference type="InParanoid" id="A0A6P8ZI53"/>
<name>A0A6P8ZI53_THRPL</name>
<protein>
    <submittedName>
        <fullName evidence="3">Uncharacterized protein LOC117640562</fullName>
    </submittedName>
</protein>